<accession>A0A3E3E1V2</accession>
<dbReference type="PANTHER" id="PTHR36111:SF2">
    <property type="entry name" value="INNER MEMBRANE PROTEIN"/>
    <property type="match status" value="1"/>
</dbReference>
<protein>
    <submittedName>
        <fullName evidence="2">DUF554 domain-containing protein</fullName>
    </submittedName>
</protein>
<feature type="transmembrane region" description="Helical" evidence="1">
    <location>
        <begin position="67"/>
        <end position="87"/>
    </location>
</feature>
<keyword evidence="1" id="KW-0472">Membrane</keyword>
<gene>
    <name evidence="2" type="ORF">DW687_04230</name>
</gene>
<proteinExistence type="predicted"/>
<name>A0A3E3E1V2_9FIRM</name>
<dbReference type="Proteomes" id="UP000261212">
    <property type="component" value="Unassembled WGS sequence"/>
</dbReference>
<evidence type="ECO:0000256" key="1">
    <source>
        <dbReference type="SAM" id="Phobius"/>
    </source>
</evidence>
<sequence>MGTIVNIIAILIGSSIGMAGKKIVDDKIEASIKNVLGLSTIIVGILGIITSSITINKNGTLQSNSTLLLVISLVIGTLIGELLDIDTKITNVIKKFEEKFSIGGFSDGFIPASVLFCTGAMAIVGALNDGLLNDPTILYTKSILDGVVAILFTATLGFGVFFSSVSVGVYQGSITLLGIYLSPYLSNALVNNICLVEYAMVVSIGLDLMKIKEIKVLNMLPGFLIPIIYALIF</sequence>
<evidence type="ECO:0000313" key="3">
    <source>
        <dbReference type="Proteomes" id="UP000261212"/>
    </source>
</evidence>
<keyword evidence="1" id="KW-0812">Transmembrane</keyword>
<organism evidence="2 3">
    <name type="scientific">Anaerofustis stercorihominis</name>
    <dbReference type="NCBI Taxonomy" id="214853"/>
    <lineage>
        <taxon>Bacteria</taxon>
        <taxon>Bacillati</taxon>
        <taxon>Bacillota</taxon>
        <taxon>Clostridia</taxon>
        <taxon>Eubacteriales</taxon>
        <taxon>Eubacteriaceae</taxon>
        <taxon>Anaerofustis</taxon>
    </lineage>
</organism>
<feature type="transmembrane region" description="Helical" evidence="1">
    <location>
        <begin position="108"/>
        <end position="127"/>
    </location>
</feature>
<feature type="transmembrane region" description="Helical" evidence="1">
    <location>
        <begin position="147"/>
        <end position="170"/>
    </location>
</feature>
<dbReference type="AlphaFoldDB" id="A0A3E3E1V2"/>
<dbReference type="PANTHER" id="PTHR36111">
    <property type="entry name" value="INNER MEMBRANE PROTEIN-RELATED"/>
    <property type="match status" value="1"/>
</dbReference>
<dbReference type="InterPro" id="IPR007563">
    <property type="entry name" value="DUF554"/>
</dbReference>
<dbReference type="RefSeq" id="WP_117531786.1">
    <property type="nucleotide sequence ID" value="NZ_QUSM01000002.1"/>
</dbReference>
<feature type="transmembrane region" description="Helical" evidence="1">
    <location>
        <begin position="216"/>
        <end position="232"/>
    </location>
</feature>
<feature type="transmembrane region" description="Helical" evidence="1">
    <location>
        <begin position="6"/>
        <end position="24"/>
    </location>
</feature>
<reference evidence="2 3" key="1">
    <citation type="submission" date="2018-08" db="EMBL/GenBank/DDBJ databases">
        <title>A genome reference for cultivated species of the human gut microbiota.</title>
        <authorList>
            <person name="Zou Y."/>
            <person name="Xue W."/>
            <person name="Luo G."/>
        </authorList>
    </citation>
    <scope>NUCLEOTIDE SEQUENCE [LARGE SCALE GENOMIC DNA]</scope>
    <source>
        <strain evidence="2 3">AM25-6</strain>
    </source>
</reference>
<keyword evidence="1" id="KW-1133">Transmembrane helix</keyword>
<dbReference type="Pfam" id="PF04474">
    <property type="entry name" value="DUF554"/>
    <property type="match status" value="1"/>
</dbReference>
<feature type="transmembrane region" description="Helical" evidence="1">
    <location>
        <begin position="36"/>
        <end position="55"/>
    </location>
</feature>
<dbReference type="EMBL" id="QUSM01000002">
    <property type="protein sequence ID" value="RGD75541.1"/>
    <property type="molecule type" value="Genomic_DNA"/>
</dbReference>
<comment type="caution">
    <text evidence="2">The sequence shown here is derived from an EMBL/GenBank/DDBJ whole genome shotgun (WGS) entry which is preliminary data.</text>
</comment>
<evidence type="ECO:0000313" key="2">
    <source>
        <dbReference type="EMBL" id="RGD75541.1"/>
    </source>
</evidence>